<keyword evidence="2" id="KW-0106">Calcium</keyword>
<accession>A0A9P6MBB8</accession>
<dbReference type="SUPFAM" id="SSF47473">
    <property type="entry name" value="EF-hand"/>
    <property type="match status" value="1"/>
</dbReference>
<dbReference type="EMBL" id="JAAAHW010003196">
    <property type="protein sequence ID" value="KAF9987030.1"/>
    <property type="molecule type" value="Genomic_DNA"/>
</dbReference>
<feature type="domain" description="EF-hand" evidence="3">
    <location>
        <begin position="7"/>
        <end position="42"/>
    </location>
</feature>
<gene>
    <name evidence="4" type="primary">PLS1_2</name>
    <name evidence="4" type="ORF">BGZ65_005343</name>
</gene>
<dbReference type="GO" id="GO:0016460">
    <property type="term" value="C:myosin II complex"/>
    <property type="evidence" value="ECO:0007669"/>
    <property type="project" value="TreeGrafter"/>
</dbReference>
<dbReference type="Pfam" id="PF13499">
    <property type="entry name" value="EF-hand_7"/>
    <property type="match status" value="1"/>
</dbReference>
<keyword evidence="1" id="KW-0677">Repeat</keyword>
<dbReference type="OrthoDB" id="26525at2759"/>
<dbReference type="PROSITE" id="PS50222">
    <property type="entry name" value="EF_HAND_2"/>
    <property type="match status" value="2"/>
</dbReference>
<dbReference type="PANTHER" id="PTHR23048">
    <property type="entry name" value="MYOSIN LIGHT CHAIN 1, 3"/>
    <property type="match status" value="1"/>
</dbReference>
<dbReference type="PROSITE" id="PS00018">
    <property type="entry name" value="EF_HAND_1"/>
    <property type="match status" value="2"/>
</dbReference>
<evidence type="ECO:0000313" key="4">
    <source>
        <dbReference type="EMBL" id="KAF9987030.1"/>
    </source>
</evidence>
<organism evidence="4 5">
    <name type="scientific">Modicella reniformis</name>
    <dbReference type="NCBI Taxonomy" id="1440133"/>
    <lineage>
        <taxon>Eukaryota</taxon>
        <taxon>Fungi</taxon>
        <taxon>Fungi incertae sedis</taxon>
        <taxon>Mucoromycota</taxon>
        <taxon>Mortierellomycotina</taxon>
        <taxon>Mortierellomycetes</taxon>
        <taxon>Mortierellales</taxon>
        <taxon>Mortierellaceae</taxon>
        <taxon>Modicella</taxon>
    </lineage>
</organism>
<dbReference type="Proteomes" id="UP000749646">
    <property type="component" value="Unassembled WGS sequence"/>
</dbReference>
<proteinExistence type="predicted"/>
<evidence type="ECO:0000256" key="1">
    <source>
        <dbReference type="ARBA" id="ARBA00022737"/>
    </source>
</evidence>
<evidence type="ECO:0000259" key="3">
    <source>
        <dbReference type="PROSITE" id="PS50222"/>
    </source>
</evidence>
<dbReference type="PANTHER" id="PTHR23048:SF0">
    <property type="entry name" value="CALMODULIN LIKE 3"/>
    <property type="match status" value="1"/>
</dbReference>
<dbReference type="InterPro" id="IPR050230">
    <property type="entry name" value="CALM/Myosin/TropC-like"/>
</dbReference>
<dbReference type="InterPro" id="IPR011992">
    <property type="entry name" value="EF-hand-dom_pair"/>
</dbReference>
<dbReference type="SMART" id="SM00054">
    <property type="entry name" value="EFh"/>
    <property type="match status" value="2"/>
</dbReference>
<dbReference type="CDD" id="cd00051">
    <property type="entry name" value="EFh"/>
    <property type="match status" value="1"/>
</dbReference>
<dbReference type="Gene3D" id="1.10.238.10">
    <property type="entry name" value="EF-hand"/>
    <property type="match status" value="1"/>
</dbReference>
<evidence type="ECO:0000256" key="2">
    <source>
        <dbReference type="ARBA" id="ARBA00022837"/>
    </source>
</evidence>
<name>A0A9P6MBB8_9FUNG</name>
<dbReference type="InterPro" id="IPR018247">
    <property type="entry name" value="EF_Hand_1_Ca_BS"/>
</dbReference>
<feature type="domain" description="EF-hand" evidence="3">
    <location>
        <begin position="43"/>
        <end position="78"/>
    </location>
</feature>
<evidence type="ECO:0000313" key="5">
    <source>
        <dbReference type="Proteomes" id="UP000749646"/>
    </source>
</evidence>
<dbReference type="AlphaFoldDB" id="A0A9P6MBB8"/>
<reference evidence="4" key="1">
    <citation type="journal article" date="2020" name="Fungal Divers.">
        <title>Resolving the Mortierellaceae phylogeny through synthesis of multi-gene phylogenetics and phylogenomics.</title>
        <authorList>
            <person name="Vandepol N."/>
            <person name="Liber J."/>
            <person name="Desiro A."/>
            <person name="Na H."/>
            <person name="Kennedy M."/>
            <person name="Barry K."/>
            <person name="Grigoriev I.V."/>
            <person name="Miller A.N."/>
            <person name="O'Donnell K."/>
            <person name="Stajich J.E."/>
            <person name="Bonito G."/>
        </authorList>
    </citation>
    <scope>NUCLEOTIDE SEQUENCE</scope>
    <source>
        <strain evidence="4">MES-2147</strain>
    </source>
</reference>
<comment type="caution">
    <text evidence="4">The sequence shown here is derived from an EMBL/GenBank/DDBJ whole genome shotgun (WGS) entry which is preliminary data.</text>
</comment>
<dbReference type="InterPro" id="IPR002048">
    <property type="entry name" value="EF_hand_dom"/>
</dbReference>
<sequence length="83" mass="9517">MSQFTQEQLTEFQSIFNNFDKDNDGSISRTELPSFLALVGNKIKNNALDQYLETYDKDKSGTISFDEFVVLADKLIKNKTQTK</sequence>
<keyword evidence="5" id="KW-1185">Reference proteome</keyword>
<protein>
    <submittedName>
        <fullName evidence="4">Phospholipid scramblase 1</fullName>
    </submittedName>
</protein>
<dbReference type="FunFam" id="1.10.238.10:FF:000178">
    <property type="entry name" value="Calmodulin-2 A"/>
    <property type="match status" value="1"/>
</dbReference>
<dbReference type="GO" id="GO:0005509">
    <property type="term" value="F:calcium ion binding"/>
    <property type="evidence" value="ECO:0007669"/>
    <property type="project" value="InterPro"/>
</dbReference>